<evidence type="ECO:0000313" key="4">
    <source>
        <dbReference type="Proteomes" id="UP000605846"/>
    </source>
</evidence>
<reference evidence="3" key="1">
    <citation type="submission" date="2020-01" db="EMBL/GenBank/DDBJ databases">
        <title>Genome Sequencing of Three Apophysomyces-Like Fungal Strains Confirms a Novel Fungal Genus in the Mucoromycota with divergent Burkholderia-like Endosymbiotic Bacteria.</title>
        <authorList>
            <person name="Stajich J.E."/>
            <person name="Macias A.M."/>
            <person name="Carter-House D."/>
            <person name="Lovett B."/>
            <person name="Kasson L.R."/>
            <person name="Berry K."/>
            <person name="Grigoriev I."/>
            <person name="Chang Y."/>
            <person name="Spatafora J."/>
            <person name="Kasson M.T."/>
        </authorList>
    </citation>
    <scope>NUCLEOTIDE SEQUENCE</scope>
    <source>
        <strain evidence="3">NRRL A-21654</strain>
    </source>
</reference>
<dbReference type="InterPro" id="IPR001878">
    <property type="entry name" value="Znf_CCHC"/>
</dbReference>
<dbReference type="GO" id="GO:0003676">
    <property type="term" value="F:nucleic acid binding"/>
    <property type="evidence" value="ECO:0007669"/>
    <property type="project" value="InterPro"/>
</dbReference>
<dbReference type="InterPro" id="IPR036875">
    <property type="entry name" value="Znf_CCHC_sf"/>
</dbReference>
<feature type="compositionally biased region" description="Polar residues" evidence="1">
    <location>
        <begin position="383"/>
        <end position="402"/>
    </location>
</feature>
<name>A0A8H7BYR5_9FUNG</name>
<dbReference type="SMART" id="SM00343">
    <property type="entry name" value="ZnF_C2HC"/>
    <property type="match status" value="2"/>
</dbReference>
<proteinExistence type="predicted"/>
<feature type="compositionally biased region" description="Polar residues" evidence="1">
    <location>
        <begin position="76"/>
        <end position="97"/>
    </location>
</feature>
<dbReference type="Proteomes" id="UP000605846">
    <property type="component" value="Unassembled WGS sequence"/>
</dbReference>
<gene>
    <name evidence="3" type="ORF">EC973_006598</name>
</gene>
<evidence type="ECO:0000259" key="2">
    <source>
        <dbReference type="SMART" id="SM00343"/>
    </source>
</evidence>
<keyword evidence="4" id="KW-1185">Reference proteome</keyword>
<protein>
    <recommendedName>
        <fullName evidence="2">CCHC-type domain-containing protein</fullName>
    </recommendedName>
</protein>
<feature type="domain" description="CCHC-type" evidence="2">
    <location>
        <begin position="686"/>
        <end position="702"/>
    </location>
</feature>
<feature type="region of interest" description="Disordered" evidence="1">
    <location>
        <begin position="76"/>
        <end position="148"/>
    </location>
</feature>
<comment type="caution">
    <text evidence="3">The sequence shown here is derived from an EMBL/GenBank/DDBJ whole genome shotgun (WGS) entry which is preliminary data.</text>
</comment>
<dbReference type="GO" id="GO:0008270">
    <property type="term" value="F:zinc ion binding"/>
    <property type="evidence" value="ECO:0007669"/>
    <property type="project" value="InterPro"/>
</dbReference>
<evidence type="ECO:0000256" key="1">
    <source>
        <dbReference type="SAM" id="MobiDB-lite"/>
    </source>
</evidence>
<dbReference type="SUPFAM" id="SSF57756">
    <property type="entry name" value="Retrovirus zinc finger-like domains"/>
    <property type="match status" value="1"/>
</dbReference>
<accession>A0A8H7BYR5</accession>
<sequence length="749" mass="85201">MDLHQTPVGVTYTKKLNSLSSVKCHDARINSQFGNSVPDKELSCKGEVNNNNTSKKSCTDDENCPGDTTILTTLPAQQSSNKKAHQSHQTPNSSSEISILVMNRNSVKDRSHSGRAKRSKRSGRYSSQDTVQSRNRFRRNSPDPEEERVVKTNEIALFMRCKKRFGAPDFKPIPPKPGGWDEVKPDRVIAWEKTAEMFKEYSPFLDIKRVNDNETTGQASKREIPWETKTKDRLASENRHHAMARNKKLHQVSTALNRLEETSIQESTTSLTPPTATDVEGLEYLQDRQHGSADITPLQQKANDAMDQPWWSDRVWKSLARPQNGILAIDNCGNTSLCSHAPNSISSSNLYPRYTWKPSEGTGSTLNRSNFCRLDIPNKSSQQSIHNMPWTSTDVVSSQSTNLDDKNRRSLSYDENYHTTLQNLWKPLRQHSRNISRDYYSFKRSPEQRSGEAGSTAIWSPIEGIPLEYGFQPASQTPSESQYSDCSAYWKDNHVEQTDLVGVEDRFRSILKFVDEDECRLPSDQQYQHMTLGNLYQCRHCGALDHIIFRDCPFMPLLDAQQAWSAVLAACHRHDTNLFMESIGIYSKSQPNETLQTIAKKLREYGSGIQLLAVETPLPKSAAIVDLQGRSFCCYVAFPTIVEKDDTGNSSLCLFSHQPGYPLNWEQNMLRLSDAGFINDSTRTPTCHRCKQHGHWLIDCEKRISLTNNTNPVRRQFSNDANAHDNNYNMNGAYRLYYNMDDYVIVRNA</sequence>
<dbReference type="AlphaFoldDB" id="A0A8H7BYR5"/>
<organism evidence="3 4">
    <name type="scientific">Apophysomyces ossiformis</name>
    <dbReference type="NCBI Taxonomy" id="679940"/>
    <lineage>
        <taxon>Eukaryota</taxon>
        <taxon>Fungi</taxon>
        <taxon>Fungi incertae sedis</taxon>
        <taxon>Mucoromycota</taxon>
        <taxon>Mucoromycotina</taxon>
        <taxon>Mucoromycetes</taxon>
        <taxon>Mucorales</taxon>
        <taxon>Mucorineae</taxon>
        <taxon>Mucoraceae</taxon>
        <taxon>Apophysomyces</taxon>
    </lineage>
</organism>
<feature type="domain" description="CCHC-type" evidence="2">
    <location>
        <begin position="537"/>
        <end position="554"/>
    </location>
</feature>
<feature type="region of interest" description="Disordered" evidence="1">
    <location>
        <begin position="383"/>
        <end position="407"/>
    </location>
</feature>
<evidence type="ECO:0000313" key="3">
    <source>
        <dbReference type="EMBL" id="KAF7728204.1"/>
    </source>
</evidence>
<dbReference type="OrthoDB" id="8026949at2759"/>
<dbReference type="EMBL" id="JABAYA010000042">
    <property type="protein sequence ID" value="KAF7728204.1"/>
    <property type="molecule type" value="Genomic_DNA"/>
</dbReference>
<feature type="compositionally biased region" description="Basic residues" evidence="1">
    <location>
        <begin position="113"/>
        <end position="123"/>
    </location>
</feature>